<keyword evidence="4" id="KW-1185">Reference proteome</keyword>
<feature type="region of interest" description="Disordered" evidence="1">
    <location>
        <begin position="80"/>
        <end position="139"/>
    </location>
</feature>
<name>A0A5N4DSW2_CAMDR</name>
<evidence type="ECO:0000313" key="3">
    <source>
        <dbReference type="EMBL" id="KAB1274070.1"/>
    </source>
</evidence>
<proteinExistence type="predicted"/>
<gene>
    <name evidence="3" type="ORF">Cadr_000012141</name>
</gene>
<dbReference type="SUPFAM" id="SSF109640">
    <property type="entry name" value="KRAB domain (Kruppel-associated box)"/>
    <property type="match status" value="1"/>
</dbReference>
<dbReference type="AlphaFoldDB" id="A0A5N4DSW2"/>
<dbReference type="Gene3D" id="6.10.140.140">
    <property type="match status" value="1"/>
</dbReference>
<dbReference type="Proteomes" id="UP000299084">
    <property type="component" value="Unassembled WGS sequence"/>
</dbReference>
<dbReference type="Pfam" id="PF01352">
    <property type="entry name" value="KRAB"/>
    <property type="match status" value="1"/>
</dbReference>
<evidence type="ECO:0000313" key="4">
    <source>
        <dbReference type="Proteomes" id="UP000299084"/>
    </source>
</evidence>
<accession>A0A5N4DSW2</accession>
<organism evidence="3 4">
    <name type="scientific">Camelus dromedarius</name>
    <name type="common">Dromedary</name>
    <name type="synonym">Arabian camel</name>
    <dbReference type="NCBI Taxonomy" id="9838"/>
    <lineage>
        <taxon>Eukaryota</taxon>
        <taxon>Metazoa</taxon>
        <taxon>Chordata</taxon>
        <taxon>Craniata</taxon>
        <taxon>Vertebrata</taxon>
        <taxon>Euteleostomi</taxon>
        <taxon>Mammalia</taxon>
        <taxon>Eutheria</taxon>
        <taxon>Laurasiatheria</taxon>
        <taxon>Artiodactyla</taxon>
        <taxon>Tylopoda</taxon>
        <taxon>Camelidae</taxon>
        <taxon>Camelus</taxon>
    </lineage>
</organism>
<dbReference type="InterPro" id="IPR036051">
    <property type="entry name" value="KRAB_dom_sf"/>
</dbReference>
<feature type="compositionally biased region" description="Basic and acidic residues" evidence="1">
    <location>
        <begin position="99"/>
        <end position="108"/>
    </location>
</feature>
<dbReference type="PANTHER" id="PTHR23232:SF158">
    <property type="entry name" value="KRAB DOMAIN-CONTAINING PROTEIN 5"/>
    <property type="match status" value="1"/>
</dbReference>
<dbReference type="InterPro" id="IPR050169">
    <property type="entry name" value="Krueppel_C2H2_ZnF"/>
</dbReference>
<dbReference type="SMART" id="SM00349">
    <property type="entry name" value="KRAB"/>
    <property type="match status" value="1"/>
</dbReference>
<evidence type="ECO:0000256" key="1">
    <source>
        <dbReference type="SAM" id="MobiDB-lite"/>
    </source>
</evidence>
<comment type="caution">
    <text evidence="3">The sequence shown here is derived from an EMBL/GenBank/DDBJ whole genome shotgun (WGS) entry which is preliminary data.</text>
</comment>
<sequence>MFSFREQLTFEDVAITFSQEEWECLVPAQRALYRDVMLETCRNLLSVDMSHIHVIKKLQLKANIDRELFQTVMTEIHERTERKHFDPRSIQENAYDSDSLQRDEERNHKGTSVNGSGNLRDERDQRATSGAGTEPRGNRLALSFQNELHIFKCEEKIDFFNEADKRGNSNASFSPLLGTSNVQTNISEIDGSDFMHPSVLTQDLKTHSERLQKYPEWQSSSPRIIPKYPPDHPYRTEIR</sequence>
<reference evidence="3 4" key="1">
    <citation type="journal article" date="2019" name="Mol. Ecol. Resour.">
        <title>Improving Illumina assemblies with Hi-C and long reads: an example with the North African dromedary.</title>
        <authorList>
            <person name="Elbers J.P."/>
            <person name="Rogers M.F."/>
            <person name="Perelman P.L."/>
            <person name="Proskuryakova A.A."/>
            <person name="Serdyukova N.A."/>
            <person name="Johnson W.E."/>
            <person name="Horin P."/>
            <person name="Corander J."/>
            <person name="Murphy D."/>
            <person name="Burger P.A."/>
        </authorList>
    </citation>
    <scope>NUCLEOTIDE SEQUENCE [LARGE SCALE GENOMIC DNA]</scope>
    <source>
        <strain evidence="3">Drom800</strain>
        <tissue evidence="3">Blood</tissue>
    </source>
</reference>
<dbReference type="PANTHER" id="PTHR23232">
    <property type="entry name" value="KRAB DOMAIN C2H2 ZINC FINGER"/>
    <property type="match status" value="1"/>
</dbReference>
<dbReference type="EMBL" id="JWIN03000009">
    <property type="protein sequence ID" value="KAB1274070.1"/>
    <property type="molecule type" value="Genomic_DNA"/>
</dbReference>
<feature type="domain" description="KRAB" evidence="2">
    <location>
        <begin position="8"/>
        <end position="82"/>
    </location>
</feature>
<feature type="compositionally biased region" description="Basic and acidic residues" evidence="1">
    <location>
        <begin position="229"/>
        <end position="239"/>
    </location>
</feature>
<dbReference type="CDD" id="cd07765">
    <property type="entry name" value="KRAB_A-box"/>
    <property type="match status" value="1"/>
</dbReference>
<dbReference type="GO" id="GO:0006355">
    <property type="term" value="P:regulation of DNA-templated transcription"/>
    <property type="evidence" value="ECO:0007669"/>
    <property type="project" value="InterPro"/>
</dbReference>
<protein>
    <submittedName>
        <fullName evidence="3">Zinc finger protein 765</fullName>
    </submittedName>
</protein>
<evidence type="ECO:0000259" key="2">
    <source>
        <dbReference type="PROSITE" id="PS50805"/>
    </source>
</evidence>
<dbReference type="InterPro" id="IPR001909">
    <property type="entry name" value="KRAB"/>
</dbReference>
<dbReference type="PROSITE" id="PS50805">
    <property type="entry name" value="KRAB"/>
    <property type="match status" value="1"/>
</dbReference>
<feature type="region of interest" description="Disordered" evidence="1">
    <location>
        <begin position="215"/>
        <end position="239"/>
    </location>
</feature>
<feature type="compositionally biased region" description="Basic and acidic residues" evidence="1">
    <location>
        <begin position="80"/>
        <end position="89"/>
    </location>
</feature>